<dbReference type="HOGENOM" id="CLU_1653073_0_0_1"/>
<keyword evidence="1" id="KW-0175">Coiled coil</keyword>
<sequence length="160" mass="18715">MVLDGSLPVDGVFIFPVSKELESCCRHLNHIQKQLNEAQDSLHDSIQLRSQLEDDLTIARSKILDLEDELTKQRKEQRMLGKKYMELKEENYTIKTRQLRSHSTTPATPIPSQLTKSLWMILGQLFMIILNNILHDFWMDFIMVRRFFIKLGDNGAIKQN</sequence>
<reference evidence="2" key="1">
    <citation type="submission" date="2013-07" db="EMBL/GenBank/DDBJ databases">
        <title>The genome of an arbuscular mycorrhizal fungus provides insights into the evolution of the oldest plant symbiosis.</title>
        <authorList>
            <consortium name="DOE Joint Genome Institute"/>
            <person name="Tisserant E."/>
            <person name="Malbreil M."/>
            <person name="Kuo A."/>
            <person name="Kohler A."/>
            <person name="Symeonidi A."/>
            <person name="Balestrini R."/>
            <person name="Charron P."/>
            <person name="Duensing N."/>
            <person name="Frei-dit-Frey N."/>
            <person name="Gianinazzi-Pearson V."/>
            <person name="Gilbert B."/>
            <person name="Handa Y."/>
            <person name="Hijri M."/>
            <person name="Kaul R."/>
            <person name="Kawaguchi M."/>
            <person name="Krajinski F."/>
            <person name="Lammers P."/>
            <person name="Lapierre D."/>
            <person name="Masclaux F.G."/>
            <person name="Murat C."/>
            <person name="Morin E."/>
            <person name="Ndikumana S."/>
            <person name="Pagni M."/>
            <person name="Petitpierre D."/>
            <person name="Requena N."/>
            <person name="Rosikiewicz P."/>
            <person name="Riley R."/>
            <person name="Saito K."/>
            <person name="San Clemente H."/>
            <person name="Shapiro H."/>
            <person name="van Tuinen D."/>
            <person name="Becard G."/>
            <person name="Bonfante P."/>
            <person name="Paszkowski U."/>
            <person name="Shachar-Hill Y."/>
            <person name="Young J.P."/>
            <person name="Sanders I.R."/>
            <person name="Henrissat B."/>
            <person name="Rensing S.A."/>
            <person name="Grigoriev I.V."/>
            <person name="Corradi N."/>
            <person name="Roux C."/>
            <person name="Martin F."/>
        </authorList>
    </citation>
    <scope>NUCLEOTIDE SEQUENCE</scope>
    <source>
        <strain evidence="2">DAOM 197198</strain>
    </source>
</reference>
<accession>U9THS3</accession>
<dbReference type="AlphaFoldDB" id="U9THS3"/>
<dbReference type="EMBL" id="KI295391">
    <property type="protein sequence ID" value="ESA02891.1"/>
    <property type="molecule type" value="Genomic_DNA"/>
</dbReference>
<evidence type="ECO:0000256" key="1">
    <source>
        <dbReference type="SAM" id="Coils"/>
    </source>
</evidence>
<name>U9THS3_RHIID</name>
<proteinExistence type="predicted"/>
<organism evidence="2">
    <name type="scientific">Rhizophagus irregularis (strain DAOM 181602 / DAOM 197198 / MUCL 43194)</name>
    <name type="common">Arbuscular mycorrhizal fungus</name>
    <name type="synonym">Glomus intraradices</name>
    <dbReference type="NCBI Taxonomy" id="747089"/>
    <lineage>
        <taxon>Eukaryota</taxon>
        <taxon>Fungi</taxon>
        <taxon>Fungi incertae sedis</taxon>
        <taxon>Mucoromycota</taxon>
        <taxon>Glomeromycotina</taxon>
        <taxon>Glomeromycetes</taxon>
        <taxon>Glomerales</taxon>
        <taxon>Glomeraceae</taxon>
        <taxon>Rhizophagus</taxon>
    </lineage>
</organism>
<gene>
    <name evidence="2" type="ORF">GLOINDRAFT_647</name>
</gene>
<evidence type="ECO:0000313" key="2">
    <source>
        <dbReference type="EMBL" id="ESA02891.1"/>
    </source>
</evidence>
<protein>
    <submittedName>
        <fullName evidence="2">Uncharacterized protein</fullName>
    </submittedName>
</protein>
<dbReference type="VEuPathDB" id="FungiDB:RhiirFUN_022901"/>
<feature type="coiled-coil region" evidence="1">
    <location>
        <begin position="35"/>
        <end position="76"/>
    </location>
</feature>